<feature type="transmembrane region" description="Helical" evidence="5">
    <location>
        <begin position="12"/>
        <end position="39"/>
    </location>
</feature>
<dbReference type="STRING" id="1908264.BKK54_07380"/>
<sequence length="405" mass="43488">MTTKVNQYGWKALIGSAVGYAMDGFDLLILGFMLSAISADLSLTPAQSGSLVTWTLIGAVFGGIVFGALSDKYGRVRVLTWTIVLFAVFTGLCALAQGYWDLLIYRTIAGIGLGGEFGIGMALAIEAWPARHRAKAASYVALGWQVGVLGAALLTPILLPHIGWRGMFILGIFPAFVAWYLRSRLHEPEIFTQKQTALSAQKTSKLESFKLLVKDKATAKVSLGVVVLTSVQNFGYYGIMIWMPNFLSKQLGFSLTKSGIWTAVTVCGMMLGIWVFGRLADKLGRKPSFLLFQFGAVVSIIAYSQLTDPTVMLIAGAFLGMFVNGMMGGYGALMAEAYPTEARATAQNVLFNLGRAVGGFGPVVVGAIVSTYSFSLAIAFLAIIYVIDMVATVFLIPELKGKALQ</sequence>
<evidence type="ECO:0000256" key="3">
    <source>
        <dbReference type="ARBA" id="ARBA00022989"/>
    </source>
</evidence>
<feature type="transmembrane region" description="Helical" evidence="5">
    <location>
        <begin position="221"/>
        <end position="239"/>
    </location>
</feature>
<feature type="transmembrane region" description="Helical" evidence="5">
    <location>
        <begin position="289"/>
        <end position="306"/>
    </location>
</feature>
<evidence type="ECO:0000256" key="5">
    <source>
        <dbReference type="SAM" id="Phobius"/>
    </source>
</evidence>
<dbReference type="GO" id="GO:0005886">
    <property type="term" value="C:plasma membrane"/>
    <property type="evidence" value="ECO:0007669"/>
    <property type="project" value="TreeGrafter"/>
</dbReference>
<dbReference type="RefSeq" id="WP_077542484.1">
    <property type="nucleotide sequence ID" value="NZ_MLHN01000011.1"/>
</dbReference>
<feature type="transmembrane region" description="Helical" evidence="5">
    <location>
        <begin position="51"/>
        <end position="69"/>
    </location>
</feature>
<dbReference type="PROSITE" id="PS50850">
    <property type="entry name" value="MFS"/>
    <property type="match status" value="1"/>
</dbReference>
<reference evidence="7 8" key="1">
    <citation type="submission" date="2016-10" db="EMBL/GenBank/DDBJ databases">
        <title>Rodentibacter gen. nov. and new species.</title>
        <authorList>
            <person name="Christensen H."/>
        </authorList>
    </citation>
    <scope>NUCLEOTIDE SEQUENCE [LARGE SCALE GENOMIC DNA]</scope>
    <source>
        <strain evidence="8">ppn416</strain>
    </source>
</reference>
<dbReference type="InterPro" id="IPR020846">
    <property type="entry name" value="MFS_dom"/>
</dbReference>
<feature type="domain" description="Major facilitator superfamily (MFS) profile" evidence="6">
    <location>
        <begin position="12"/>
        <end position="400"/>
    </location>
</feature>
<dbReference type="PANTHER" id="PTHR23508">
    <property type="entry name" value="CARBOXYLIC ACID TRANSPORTER PROTEIN HOMOLOG"/>
    <property type="match status" value="1"/>
</dbReference>
<evidence type="ECO:0000256" key="1">
    <source>
        <dbReference type="ARBA" id="ARBA00004141"/>
    </source>
</evidence>
<evidence type="ECO:0000313" key="8">
    <source>
        <dbReference type="Proteomes" id="UP000188481"/>
    </source>
</evidence>
<evidence type="ECO:0000256" key="4">
    <source>
        <dbReference type="ARBA" id="ARBA00023136"/>
    </source>
</evidence>
<dbReference type="Proteomes" id="UP000188481">
    <property type="component" value="Unassembled WGS sequence"/>
</dbReference>
<comment type="subcellular location">
    <subcellularLocation>
        <location evidence="1">Membrane</location>
        <topology evidence="1">Multi-pass membrane protein</topology>
    </subcellularLocation>
</comment>
<protein>
    <submittedName>
        <fullName evidence="7">MFS transporter</fullName>
    </submittedName>
</protein>
<accession>A0A1V3J4P0</accession>
<feature type="transmembrane region" description="Helical" evidence="5">
    <location>
        <begin position="312"/>
        <end position="337"/>
    </location>
</feature>
<dbReference type="PANTHER" id="PTHR23508:SF10">
    <property type="entry name" value="CARBOXYLIC ACID TRANSPORTER PROTEIN HOMOLOG"/>
    <property type="match status" value="1"/>
</dbReference>
<name>A0A1V3J4P0_9PAST</name>
<dbReference type="EMBL" id="MLHN01000011">
    <property type="protein sequence ID" value="OOF50002.1"/>
    <property type="molecule type" value="Genomic_DNA"/>
</dbReference>
<organism evidence="7 8">
    <name type="scientific">Rodentibacter genomosp. 1</name>
    <dbReference type="NCBI Taxonomy" id="1908264"/>
    <lineage>
        <taxon>Bacteria</taxon>
        <taxon>Pseudomonadati</taxon>
        <taxon>Pseudomonadota</taxon>
        <taxon>Gammaproteobacteria</taxon>
        <taxon>Pasteurellales</taxon>
        <taxon>Pasteurellaceae</taxon>
        <taxon>Rodentibacter</taxon>
    </lineage>
</organism>
<comment type="caution">
    <text evidence="7">The sequence shown here is derived from an EMBL/GenBank/DDBJ whole genome shotgun (WGS) entry which is preliminary data.</text>
</comment>
<dbReference type="SUPFAM" id="SSF103473">
    <property type="entry name" value="MFS general substrate transporter"/>
    <property type="match status" value="1"/>
</dbReference>
<keyword evidence="4 5" id="KW-0472">Membrane</keyword>
<feature type="transmembrane region" description="Helical" evidence="5">
    <location>
        <begin position="374"/>
        <end position="396"/>
    </location>
</feature>
<proteinExistence type="predicted"/>
<evidence type="ECO:0000313" key="7">
    <source>
        <dbReference type="EMBL" id="OOF50002.1"/>
    </source>
</evidence>
<dbReference type="InterPro" id="IPR036259">
    <property type="entry name" value="MFS_trans_sf"/>
</dbReference>
<gene>
    <name evidence="7" type="ORF">BKK54_07380</name>
</gene>
<feature type="transmembrane region" description="Helical" evidence="5">
    <location>
        <begin position="349"/>
        <end position="368"/>
    </location>
</feature>
<dbReference type="AlphaFoldDB" id="A0A1V3J4P0"/>
<dbReference type="CDD" id="cd17371">
    <property type="entry name" value="MFS_MucK"/>
    <property type="match status" value="1"/>
</dbReference>
<dbReference type="InterPro" id="IPR011701">
    <property type="entry name" value="MFS"/>
</dbReference>
<evidence type="ECO:0000259" key="6">
    <source>
        <dbReference type="PROSITE" id="PS50850"/>
    </source>
</evidence>
<dbReference type="Pfam" id="PF07690">
    <property type="entry name" value="MFS_1"/>
    <property type="match status" value="1"/>
</dbReference>
<keyword evidence="3 5" id="KW-1133">Transmembrane helix</keyword>
<dbReference type="Gene3D" id="1.20.1250.20">
    <property type="entry name" value="MFS general substrate transporter like domains"/>
    <property type="match status" value="1"/>
</dbReference>
<feature type="transmembrane region" description="Helical" evidence="5">
    <location>
        <begin position="103"/>
        <end position="125"/>
    </location>
</feature>
<keyword evidence="2 5" id="KW-0812">Transmembrane</keyword>
<feature type="transmembrane region" description="Helical" evidence="5">
    <location>
        <begin position="137"/>
        <end position="158"/>
    </location>
</feature>
<evidence type="ECO:0000256" key="2">
    <source>
        <dbReference type="ARBA" id="ARBA00022692"/>
    </source>
</evidence>
<feature type="transmembrane region" description="Helical" evidence="5">
    <location>
        <begin position="259"/>
        <end position="277"/>
    </location>
</feature>
<feature type="transmembrane region" description="Helical" evidence="5">
    <location>
        <begin position="164"/>
        <end position="181"/>
    </location>
</feature>
<dbReference type="InterPro" id="IPR005829">
    <property type="entry name" value="Sugar_transporter_CS"/>
</dbReference>
<dbReference type="PROSITE" id="PS00217">
    <property type="entry name" value="SUGAR_TRANSPORT_2"/>
    <property type="match status" value="1"/>
</dbReference>
<keyword evidence="8" id="KW-1185">Reference proteome</keyword>
<dbReference type="GO" id="GO:0046943">
    <property type="term" value="F:carboxylic acid transmembrane transporter activity"/>
    <property type="evidence" value="ECO:0007669"/>
    <property type="project" value="TreeGrafter"/>
</dbReference>
<feature type="transmembrane region" description="Helical" evidence="5">
    <location>
        <begin position="78"/>
        <end position="97"/>
    </location>
</feature>